<dbReference type="Proteomes" id="UP000572754">
    <property type="component" value="Unassembled WGS sequence"/>
</dbReference>
<evidence type="ECO:0000313" key="2">
    <source>
        <dbReference type="EMBL" id="KAF5686954.1"/>
    </source>
</evidence>
<gene>
    <name evidence="2" type="ORF">FCIRC_2646</name>
</gene>
<name>A0A8H5UGU1_FUSCI</name>
<dbReference type="EMBL" id="JAAQPE010000084">
    <property type="protein sequence ID" value="KAF5686954.1"/>
    <property type="molecule type" value="Genomic_DNA"/>
</dbReference>
<feature type="chain" id="PRO_5034378301" evidence="1">
    <location>
        <begin position="17"/>
        <end position="92"/>
    </location>
</feature>
<keyword evidence="1" id="KW-0732">Signal</keyword>
<organism evidence="2 3">
    <name type="scientific">Fusarium circinatum</name>
    <name type="common">Pitch canker fungus</name>
    <name type="synonym">Gibberella circinata</name>
    <dbReference type="NCBI Taxonomy" id="48490"/>
    <lineage>
        <taxon>Eukaryota</taxon>
        <taxon>Fungi</taxon>
        <taxon>Dikarya</taxon>
        <taxon>Ascomycota</taxon>
        <taxon>Pezizomycotina</taxon>
        <taxon>Sordariomycetes</taxon>
        <taxon>Hypocreomycetidae</taxon>
        <taxon>Hypocreales</taxon>
        <taxon>Nectriaceae</taxon>
        <taxon>Fusarium</taxon>
        <taxon>Fusarium fujikuroi species complex</taxon>
    </lineage>
</organism>
<keyword evidence="3" id="KW-1185">Reference proteome</keyword>
<reference evidence="3" key="1">
    <citation type="journal article" date="2020" name="BMC Genomics">
        <title>Correction to: Identification and distribution of gene clusters required for synthesis of sphingolipid metabolism inhibitors in diverse species of the filamentous fungus Fusarium.</title>
        <authorList>
            <person name="Kim H.S."/>
            <person name="Lohmar J.M."/>
            <person name="Busman M."/>
            <person name="Brown D.W."/>
            <person name="Naumann T.A."/>
            <person name="Divon H.H."/>
            <person name="Lysoe E."/>
            <person name="Uhlig S."/>
            <person name="Proctor R.H."/>
        </authorList>
    </citation>
    <scope>NUCLEOTIDE SEQUENCE [LARGE SCALE GENOMIC DNA]</scope>
    <source>
        <strain evidence="3">NRRL 25331</strain>
    </source>
</reference>
<dbReference type="AlphaFoldDB" id="A0A8H5UGU1"/>
<reference evidence="2 3" key="2">
    <citation type="submission" date="2020-05" db="EMBL/GenBank/DDBJ databases">
        <title>Identification and distribution of gene clusters putatively required for synthesis of sphingolipid metabolism inhibitors in phylogenetically diverse species of the filamentous fungus Fusarium.</title>
        <authorList>
            <person name="Kim H.-S."/>
            <person name="Busman M."/>
            <person name="Brown D.W."/>
            <person name="Divon H."/>
            <person name="Uhlig S."/>
            <person name="Proctor R.H."/>
        </authorList>
    </citation>
    <scope>NUCLEOTIDE SEQUENCE [LARGE SCALE GENOMIC DNA]</scope>
    <source>
        <strain evidence="2 3">NRRL 25331</strain>
    </source>
</reference>
<accession>A0A8H5UGU1</accession>
<evidence type="ECO:0000256" key="1">
    <source>
        <dbReference type="SAM" id="SignalP"/>
    </source>
</evidence>
<evidence type="ECO:0000313" key="3">
    <source>
        <dbReference type="Proteomes" id="UP000572754"/>
    </source>
</evidence>
<feature type="signal peptide" evidence="1">
    <location>
        <begin position="1"/>
        <end position="16"/>
    </location>
</feature>
<protein>
    <submittedName>
        <fullName evidence="2">Uncharacterized protein</fullName>
    </submittedName>
</protein>
<sequence length="92" mass="9801">MKFTTTLLLLTPLAASGPAISTAEGLTDLATSGKDGYSVSHGEALQLAAKVCPAKSPRKGSIDNFCCRTKKYCKKECCKNTARYCSAGQCYR</sequence>
<proteinExistence type="predicted"/>
<comment type="caution">
    <text evidence="2">The sequence shown here is derived from an EMBL/GenBank/DDBJ whole genome shotgun (WGS) entry which is preliminary data.</text>
</comment>